<dbReference type="GO" id="GO:0005524">
    <property type="term" value="F:ATP binding"/>
    <property type="evidence" value="ECO:0007669"/>
    <property type="project" value="UniProtKB-KW"/>
</dbReference>
<gene>
    <name evidence="6" type="ORF">EVEC_LOCUS6570</name>
</gene>
<protein>
    <submittedName>
        <fullName evidence="8">AAA_12 domain-containing protein</fullName>
    </submittedName>
</protein>
<dbReference type="InterPro" id="IPR041679">
    <property type="entry name" value="DNA2/NAM7-like_C"/>
</dbReference>
<keyword evidence="4" id="KW-0067">ATP-binding</keyword>
<dbReference type="OrthoDB" id="5851052at2759"/>
<dbReference type="AlphaFoldDB" id="A0A0N4V9E0"/>
<organism evidence="8">
    <name type="scientific">Enterobius vermicularis</name>
    <name type="common">Human pinworm</name>
    <dbReference type="NCBI Taxonomy" id="51028"/>
    <lineage>
        <taxon>Eukaryota</taxon>
        <taxon>Metazoa</taxon>
        <taxon>Ecdysozoa</taxon>
        <taxon>Nematoda</taxon>
        <taxon>Chromadorea</taxon>
        <taxon>Rhabditida</taxon>
        <taxon>Spirurina</taxon>
        <taxon>Oxyuridomorpha</taxon>
        <taxon>Oxyuroidea</taxon>
        <taxon>Oxyuridae</taxon>
        <taxon>Enterobius</taxon>
    </lineage>
</organism>
<dbReference type="SUPFAM" id="SSF52540">
    <property type="entry name" value="P-loop containing nucleoside triphosphate hydrolases"/>
    <property type="match status" value="1"/>
</dbReference>
<dbReference type="GO" id="GO:0016787">
    <property type="term" value="F:hydrolase activity"/>
    <property type="evidence" value="ECO:0007669"/>
    <property type="project" value="UniProtKB-KW"/>
</dbReference>
<keyword evidence="7" id="KW-1185">Reference proteome</keyword>
<proteinExistence type="predicted"/>
<dbReference type="Gene3D" id="3.40.50.300">
    <property type="entry name" value="P-loop containing nucleotide triphosphate hydrolases"/>
    <property type="match status" value="1"/>
</dbReference>
<evidence type="ECO:0000256" key="2">
    <source>
        <dbReference type="ARBA" id="ARBA00022801"/>
    </source>
</evidence>
<reference evidence="8" key="1">
    <citation type="submission" date="2017-02" db="UniProtKB">
        <authorList>
            <consortium name="WormBaseParasite"/>
        </authorList>
    </citation>
    <scope>IDENTIFICATION</scope>
</reference>
<name>A0A0N4V9E0_ENTVE</name>
<evidence type="ECO:0000313" key="8">
    <source>
        <dbReference type="WBParaSite" id="EVEC_0000704901-mRNA-1"/>
    </source>
</evidence>
<dbReference type="InterPro" id="IPR027417">
    <property type="entry name" value="P-loop_NTPase"/>
</dbReference>
<reference evidence="6 7" key="2">
    <citation type="submission" date="2018-10" db="EMBL/GenBank/DDBJ databases">
        <authorList>
            <consortium name="Pathogen Informatics"/>
        </authorList>
    </citation>
    <scope>NUCLEOTIDE SEQUENCE [LARGE SCALE GENOMIC DNA]</scope>
</reference>
<sequence length="381" mass="44063">MYYSTALRTSAVNLTSISSTDLSAILTLRIQLRVWTPQTILRMEPAYYDTQRQRSGVKLVIKAAILNDDLSLEVQCQITRERLQLLETITPEIFEDLHHHEFIFYPDTNTTGHETIIRILKYHQLTFEKVLMHYQPRIIFGTTVMVTKFADQLTEGYYKVAKLINDKASLLTKLNYLNLLLQFSKLEQIFLTGDIQQPPPYSGSLPESVKQIEHNSCLENLISRKATISINLRYSYRSYPTLTNIISTVLYDSELEAALSNQDRKMWKSLGFPELYDSTPVLFLDIPGQECKTLLRSWTNEQKNEAALLIAQKLQTRLPGKLTTLCYYSSALRDLKICEPSLWYHTVDFYMGKETDVVLLLTTRSNAQLTEEARKFLFDKN</sequence>
<evidence type="ECO:0000259" key="5">
    <source>
        <dbReference type="Pfam" id="PF13087"/>
    </source>
</evidence>
<evidence type="ECO:0000313" key="7">
    <source>
        <dbReference type="Proteomes" id="UP000274131"/>
    </source>
</evidence>
<feature type="domain" description="DNA2/NAM7 helicase-like C-terminal" evidence="5">
    <location>
        <begin position="215"/>
        <end position="370"/>
    </location>
</feature>
<evidence type="ECO:0000256" key="4">
    <source>
        <dbReference type="ARBA" id="ARBA00022840"/>
    </source>
</evidence>
<dbReference type="EMBL" id="UXUI01008565">
    <property type="protein sequence ID" value="VDD91819.1"/>
    <property type="molecule type" value="Genomic_DNA"/>
</dbReference>
<keyword evidence="2" id="KW-0378">Hydrolase</keyword>
<dbReference type="Proteomes" id="UP000274131">
    <property type="component" value="Unassembled WGS sequence"/>
</dbReference>
<evidence type="ECO:0000256" key="1">
    <source>
        <dbReference type="ARBA" id="ARBA00022741"/>
    </source>
</evidence>
<keyword evidence="3" id="KW-0347">Helicase</keyword>
<dbReference type="InterPro" id="IPR050534">
    <property type="entry name" value="Coronavir_polyprotein_1ab"/>
</dbReference>
<dbReference type="GO" id="GO:0043139">
    <property type="term" value="F:5'-3' DNA helicase activity"/>
    <property type="evidence" value="ECO:0007669"/>
    <property type="project" value="TreeGrafter"/>
</dbReference>
<dbReference type="PANTHER" id="PTHR43788:SF16">
    <property type="entry name" value="HELICASE WITH ZINC FINGER 2"/>
    <property type="match status" value="1"/>
</dbReference>
<dbReference type="PANTHER" id="PTHR43788">
    <property type="entry name" value="DNA2/NAM7 HELICASE FAMILY MEMBER"/>
    <property type="match status" value="1"/>
</dbReference>
<evidence type="ECO:0000256" key="3">
    <source>
        <dbReference type="ARBA" id="ARBA00022806"/>
    </source>
</evidence>
<dbReference type="Pfam" id="PF13087">
    <property type="entry name" value="AAA_12"/>
    <property type="match status" value="1"/>
</dbReference>
<dbReference type="WBParaSite" id="EVEC_0000704901-mRNA-1">
    <property type="protein sequence ID" value="EVEC_0000704901-mRNA-1"/>
    <property type="gene ID" value="EVEC_0000704901"/>
</dbReference>
<evidence type="ECO:0000313" key="6">
    <source>
        <dbReference type="EMBL" id="VDD91819.1"/>
    </source>
</evidence>
<dbReference type="STRING" id="51028.A0A0N4V9E0"/>
<keyword evidence="1" id="KW-0547">Nucleotide-binding</keyword>
<accession>A0A0N4V9E0</accession>